<dbReference type="SMART" id="SM00195">
    <property type="entry name" value="DSPc"/>
    <property type="match status" value="1"/>
</dbReference>
<proteinExistence type="predicted"/>
<dbReference type="InterPro" id="IPR020422">
    <property type="entry name" value="TYR_PHOSPHATASE_DUAL_dom"/>
</dbReference>
<dbReference type="GO" id="GO:0017017">
    <property type="term" value="F:MAP kinase tyrosine/serine/threonine phosphatase activity"/>
    <property type="evidence" value="ECO:0007669"/>
    <property type="project" value="TreeGrafter"/>
</dbReference>
<protein>
    <submittedName>
        <fullName evidence="5">Putative tyrosine phosphatase 123R</fullName>
    </submittedName>
</protein>
<dbReference type="InterPro" id="IPR029021">
    <property type="entry name" value="Prot-tyrosine_phosphatase-like"/>
</dbReference>
<dbReference type="PANTHER" id="PTHR10159:SF519">
    <property type="entry name" value="DUAL SPECIFICITY PROTEIN PHOSPHATASE MPK3"/>
    <property type="match status" value="1"/>
</dbReference>
<accession>A0A0S6VUL6</accession>
<evidence type="ECO:0000313" key="5">
    <source>
        <dbReference type="EMBL" id="GAK48835.1"/>
    </source>
</evidence>
<evidence type="ECO:0000256" key="2">
    <source>
        <dbReference type="ARBA" id="ARBA00022912"/>
    </source>
</evidence>
<feature type="domain" description="Tyrosine specific protein phosphatases" evidence="4">
    <location>
        <begin position="69"/>
        <end position="107"/>
    </location>
</feature>
<dbReference type="GO" id="GO:0008330">
    <property type="term" value="F:protein tyrosine/threonine phosphatase activity"/>
    <property type="evidence" value="ECO:0007669"/>
    <property type="project" value="TreeGrafter"/>
</dbReference>
<reference evidence="5" key="1">
    <citation type="journal article" date="2015" name="PeerJ">
        <title>First genomic representation of candidate bacterial phylum KSB3 points to enhanced environmental sensing as a trigger of wastewater bulking.</title>
        <authorList>
            <person name="Sekiguchi Y."/>
            <person name="Ohashi A."/>
            <person name="Parks D.H."/>
            <person name="Yamauchi T."/>
            <person name="Tyson G.W."/>
            <person name="Hugenholtz P."/>
        </authorList>
    </citation>
    <scope>NUCLEOTIDE SEQUENCE [LARGE SCALE GENOMIC DNA]</scope>
</reference>
<feature type="domain" description="Tyrosine-protein phosphatase" evidence="3">
    <location>
        <begin position="1"/>
        <end position="128"/>
    </location>
</feature>
<keyword evidence="6" id="KW-1185">Reference proteome</keyword>
<keyword evidence="2" id="KW-0904">Protein phosphatase</keyword>
<dbReference type="PROSITE" id="PS00383">
    <property type="entry name" value="TYR_PHOSPHATASE_1"/>
    <property type="match status" value="1"/>
</dbReference>
<dbReference type="HOGENOM" id="CLU_027074_11_9_0"/>
<dbReference type="PROSITE" id="PS50056">
    <property type="entry name" value="TYR_PHOSPHATASE_2"/>
    <property type="match status" value="1"/>
</dbReference>
<dbReference type="Gene3D" id="3.90.190.10">
    <property type="entry name" value="Protein tyrosine phosphatase superfamily"/>
    <property type="match status" value="1"/>
</dbReference>
<dbReference type="GO" id="GO:0033550">
    <property type="term" value="F:MAP kinase tyrosine phosphatase activity"/>
    <property type="evidence" value="ECO:0007669"/>
    <property type="project" value="TreeGrafter"/>
</dbReference>
<dbReference type="EMBL" id="DF820455">
    <property type="protein sequence ID" value="GAK48835.1"/>
    <property type="molecule type" value="Genomic_DNA"/>
</dbReference>
<dbReference type="PANTHER" id="PTHR10159">
    <property type="entry name" value="DUAL SPECIFICITY PROTEIN PHOSPHATASE"/>
    <property type="match status" value="1"/>
</dbReference>
<evidence type="ECO:0000256" key="1">
    <source>
        <dbReference type="ARBA" id="ARBA00022801"/>
    </source>
</evidence>
<dbReference type="InterPro" id="IPR000387">
    <property type="entry name" value="Tyr_Pase_dom"/>
</dbReference>
<evidence type="ECO:0000313" key="6">
    <source>
        <dbReference type="Proteomes" id="UP000030700"/>
    </source>
</evidence>
<dbReference type="AlphaFoldDB" id="A0A0S6VUL6"/>
<dbReference type="Proteomes" id="UP000030700">
    <property type="component" value="Unassembled WGS sequence"/>
</dbReference>
<dbReference type="Pfam" id="PF00782">
    <property type="entry name" value="DSPc"/>
    <property type="match status" value="1"/>
</dbReference>
<gene>
    <name evidence="5" type="ORF">U14_00046</name>
</gene>
<evidence type="ECO:0000259" key="3">
    <source>
        <dbReference type="PROSITE" id="PS50054"/>
    </source>
</evidence>
<sequence length="128" mass="14800">MECLAIGDLQDGESDPPVDAILNVSEFEYVTPRIYKHLPFKDFESLRDLTIIGQCTQFIHEQIAQRHSVLVHCYAGISRSSTICMAYLYECGMSFGEALAFIHQRRPIAYPHEALLRSLHDWYKPRHM</sequence>
<name>A0A0S6VUL6_9BACT</name>
<organism evidence="5">
    <name type="scientific">Candidatus Moduliflexus flocculans</name>
    <dbReference type="NCBI Taxonomy" id="1499966"/>
    <lineage>
        <taxon>Bacteria</taxon>
        <taxon>Candidatus Moduliflexota</taxon>
        <taxon>Candidatus Moduliflexia</taxon>
        <taxon>Candidatus Moduliflexales</taxon>
        <taxon>Candidatus Moduliflexaceae</taxon>
    </lineage>
</organism>
<dbReference type="STRING" id="1499966.U14_00046"/>
<dbReference type="PROSITE" id="PS50054">
    <property type="entry name" value="TYR_PHOSPHATASE_DUAL"/>
    <property type="match status" value="1"/>
</dbReference>
<dbReference type="GO" id="GO:0005737">
    <property type="term" value="C:cytoplasm"/>
    <property type="evidence" value="ECO:0007669"/>
    <property type="project" value="TreeGrafter"/>
</dbReference>
<dbReference type="InterPro" id="IPR000340">
    <property type="entry name" value="Dual-sp_phosphatase_cat-dom"/>
</dbReference>
<keyword evidence="1" id="KW-0378">Hydrolase</keyword>
<dbReference type="CDD" id="cd14498">
    <property type="entry name" value="DSP"/>
    <property type="match status" value="1"/>
</dbReference>
<dbReference type="InterPro" id="IPR016130">
    <property type="entry name" value="Tyr_Pase_AS"/>
</dbReference>
<dbReference type="SUPFAM" id="SSF52799">
    <property type="entry name" value="(Phosphotyrosine protein) phosphatases II"/>
    <property type="match status" value="1"/>
</dbReference>
<evidence type="ECO:0000259" key="4">
    <source>
        <dbReference type="PROSITE" id="PS50056"/>
    </source>
</evidence>